<protein>
    <submittedName>
        <fullName evidence="2">Uncharacterized protein</fullName>
    </submittedName>
</protein>
<evidence type="ECO:0000256" key="1">
    <source>
        <dbReference type="SAM" id="MobiDB-lite"/>
    </source>
</evidence>
<name>U3A1R6_9EURY</name>
<dbReference type="AlphaFoldDB" id="U3A1R6"/>
<feature type="region of interest" description="Disordered" evidence="1">
    <location>
        <begin position="1"/>
        <end position="83"/>
    </location>
</feature>
<evidence type="ECO:0000313" key="3">
    <source>
        <dbReference type="Proteomes" id="UP000016986"/>
    </source>
</evidence>
<dbReference type="Proteomes" id="UP000016986">
    <property type="component" value="Unassembled WGS sequence"/>
</dbReference>
<reference evidence="2 3" key="1">
    <citation type="submission" date="2013-09" db="EMBL/GenBank/DDBJ databases">
        <title>Whole genome sequencing of Halarchaeum acidiphilum strain MH1-52-1.</title>
        <authorList>
            <person name="Shimane Y."/>
            <person name="Minegishi H."/>
            <person name="Nishi S."/>
            <person name="Echigo A."/>
            <person name="Shuto A."/>
            <person name="Konishi M."/>
            <person name="Ito T."/>
            <person name="Ohkuma M."/>
            <person name="Ohta Y."/>
            <person name="Nagano Y."/>
            <person name="Tsubouchi T."/>
            <person name="Mori K."/>
            <person name="Usui K."/>
            <person name="Kamekura M."/>
            <person name="Usami R."/>
            <person name="Takaki Y."/>
            <person name="Hatada Y."/>
        </authorList>
    </citation>
    <scope>NUCLEOTIDE SEQUENCE [LARGE SCALE GENOMIC DNA]</scope>
    <source>
        <strain evidence="2 3">JCM 16109</strain>
    </source>
</reference>
<keyword evidence="3" id="KW-1185">Reference proteome</keyword>
<proteinExistence type="predicted"/>
<gene>
    <name evidence="2" type="ORF">MBEHAL_0354</name>
</gene>
<evidence type="ECO:0000313" key="2">
    <source>
        <dbReference type="EMBL" id="GAD51594.1"/>
    </source>
</evidence>
<dbReference type="EMBL" id="BATA01000005">
    <property type="protein sequence ID" value="GAD51594.1"/>
    <property type="molecule type" value="Genomic_DNA"/>
</dbReference>
<sequence>MTAAPSRTPRLASCSRRARVRTRNRPERGVTGGSARMNATRDSETADTARSRYGGRTRDAATRRPVTLGPRTHGEWTWTLVGH</sequence>
<feature type="compositionally biased region" description="Basic and acidic residues" evidence="1">
    <location>
        <begin position="39"/>
        <end position="62"/>
    </location>
</feature>
<organism evidence="2 3">
    <name type="scientific">Halarchaeum acidiphilum MH1-52-1</name>
    <dbReference type="NCBI Taxonomy" id="1261545"/>
    <lineage>
        <taxon>Archaea</taxon>
        <taxon>Methanobacteriati</taxon>
        <taxon>Methanobacteriota</taxon>
        <taxon>Stenosarchaea group</taxon>
        <taxon>Halobacteria</taxon>
        <taxon>Halobacteriales</taxon>
        <taxon>Halobacteriaceae</taxon>
    </lineage>
</organism>
<comment type="caution">
    <text evidence="2">The sequence shown here is derived from an EMBL/GenBank/DDBJ whole genome shotgun (WGS) entry which is preliminary data.</text>
</comment>
<accession>U3A1R6</accession>